<dbReference type="AlphaFoldDB" id="A0AAN8XSC0"/>
<accession>A0AAN8XSC0</accession>
<reference evidence="1 2" key="1">
    <citation type="submission" date="2023-10" db="EMBL/GenBank/DDBJ databases">
        <title>Genomes of two closely related lineages of the louse Polyplax serrata with different host specificities.</title>
        <authorList>
            <person name="Martinu J."/>
            <person name="Tarabai H."/>
            <person name="Stefka J."/>
            <person name="Hypsa V."/>
        </authorList>
    </citation>
    <scope>NUCLEOTIDE SEQUENCE [LARGE SCALE GENOMIC DNA]</scope>
    <source>
        <strain evidence="1">HR10_N</strain>
    </source>
</reference>
<sequence>KTWNYYERNGIYNWRLKTEGKWSFAIRMDEGDGGQRAKRGSERDTAACYVAVGYVGARATAAPST</sequence>
<evidence type="ECO:0000313" key="1">
    <source>
        <dbReference type="EMBL" id="KAK6644202.1"/>
    </source>
</evidence>
<comment type="caution">
    <text evidence="1">The sequence shown here is derived from an EMBL/GenBank/DDBJ whole genome shotgun (WGS) entry which is preliminary data.</text>
</comment>
<protein>
    <submittedName>
        <fullName evidence="1">Uncharacterized protein</fullName>
    </submittedName>
</protein>
<dbReference type="Proteomes" id="UP001372834">
    <property type="component" value="Unassembled WGS sequence"/>
</dbReference>
<name>A0AAN8XSC0_POLSC</name>
<evidence type="ECO:0000313" key="2">
    <source>
        <dbReference type="Proteomes" id="UP001372834"/>
    </source>
</evidence>
<organism evidence="1 2">
    <name type="scientific">Polyplax serrata</name>
    <name type="common">Common mouse louse</name>
    <dbReference type="NCBI Taxonomy" id="468196"/>
    <lineage>
        <taxon>Eukaryota</taxon>
        <taxon>Metazoa</taxon>
        <taxon>Ecdysozoa</taxon>
        <taxon>Arthropoda</taxon>
        <taxon>Hexapoda</taxon>
        <taxon>Insecta</taxon>
        <taxon>Pterygota</taxon>
        <taxon>Neoptera</taxon>
        <taxon>Paraneoptera</taxon>
        <taxon>Psocodea</taxon>
        <taxon>Troctomorpha</taxon>
        <taxon>Phthiraptera</taxon>
        <taxon>Anoplura</taxon>
        <taxon>Polyplacidae</taxon>
        <taxon>Polyplax</taxon>
    </lineage>
</organism>
<dbReference type="EMBL" id="JAWJWE010000001">
    <property type="protein sequence ID" value="KAK6644202.1"/>
    <property type="molecule type" value="Genomic_DNA"/>
</dbReference>
<proteinExistence type="predicted"/>
<feature type="non-terminal residue" evidence="1">
    <location>
        <position position="1"/>
    </location>
</feature>
<gene>
    <name evidence="1" type="ORF">RUM43_000469</name>
</gene>